<evidence type="ECO:0000313" key="2">
    <source>
        <dbReference type="EMBL" id="MFC6146554.1"/>
    </source>
</evidence>
<feature type="compositionally biased region" description="Basic and acidic residues" evidence="1">
    <location>
        <begin position="1"/>
        <end position="26"/>
    </location>
</feature>
<dbReference type="EMBL" id="JBHSQE010000004">
    <property type="protein sequence ID" value="MFC6146554.1"/>
    <property type="molecule type" value="Genomic_DNA"/>
</dbReference>
<evidence type="ECO:0000313" key="3">
    <source>
        <dbReference type="Proteomes" id="UP001596244"/>
    </source>
</evidence>
<accession>A0ABW1QAX9</accession>
<comment type="caution">
    <text evidence="2">The sequence shown here is derived from an EMBL/GenBank/DDBJ whole genome shotgun (WGS) entry which is preliminary data.</text>
</comment>
<proteinExistence type="predicted"/>
<keyword evidence="3" id="KW-1185">Reference proteome</keyword>
<organism evidence="2 3">
    <name type="scientific">Corynebacterium nasicanis</name>
    <dbReference type="NCBI Taxonomy" id="1448267"/>
    <lineage>
        <taxon>Bacteria</taxon>
        <taxon>Bacillati</taxon>
        <taxon>Actinomycetota</taxon>
        <taxon>Actinomycetes</taxon>
        <taxon>Mycobacteriales</taxon>
        <taxon>Corynebacteriaceae</taxon>
        <taxon>Corynebacterium</taxon>
    </lineage>
</organism>
<protein>
    <recommendedName>
        <fullName evidence="4">Antirestriction protein</fullName>
    </recommendedName>
</protein>
<feature type="region of interest" description="Disordered" evidence="1">
    <location>
        <begin position="1"/>
        <end position="40"/>
    </location>
</feature>
<evidence type="ECO:0008006" key="4">
    <source>
        <dbReference type="Google" id="ProtNLM"/>
    </source>
</evidence>
<dbReference type="Proteomes" id="UP001596244">
    <property type="component" value="Unassembled WGS sequence"/>
</dbReference>
<gene>
    <name evidence="2" type="ORF">ACFPUZ_07030</name>
</gene>
<name>A0ABW1QAX9_9CORY</name>
<sequence length="153" mass="17669">MSERPLPRDPDDMERDHMPTSPDNRETSSGPLTPKGWSEGLPGEHLKAAKHLRRKHGAGFLVYLEKYYFQHGVGDIEEDFYETYVGSYDSLRDWMLDSYREFGWLDAVEEVIAEQGIPDGALEWDLDHFISAGNRFELFEVHEKGGQIHVFQP</sequence>
<evidence type="ECO:0000256" key="1">
    <source>
        <dbReference type="SAM" id="MobiDB-lite"/>
    </source>
</evidence>
<reference evidence="3" key="1">
    <citation type="journal article" date="2019" name="Int. J. Syst. Evol. Microbiol.">
        <title>The Global Catalogue of Microorganisms (GCM) 10K type strain sequencing project: providing services to taxonomists for standard genome sequencing and annotation.</title>
        <authorList>
            <consortium name="The Broad Institute Genomics Platform"/>
            <consortium name="The Broad Institute Genome Sequencing Center for Infectious Disease"/>
            <person name="Wu L."/>
            <person name="Ma J."/>
        </authorList>
    </citation>
    <scope>NUCLEOTIDE SEQUENCE [LARGE SCALE GENOMIC DNA]</scope>
    <source>
        <strain evidence="3">CCUG 51943</strain>
    </source>
</reference>